<reference evidence="11 12" key="1">
    <citation type="submission" date="2011-01" db="EMBL/GenBank/DDBJ databases">
        <authorList>
            <person name="Weinstock G."/>
            <person name="Sodergren E."/>
            <person name="Clifton S."/>
            <person name="Fulton L."/>
            <person name="Fulton B."/>
            <person name="Courtney L."/>
            <person name="Fronick C."/>
            <person name="Harrison M."/>
            <person name="Strong C."/>
            <person name="Farmer C."/>
            <person name="Delahaunty K."/>
            <person name="Markovic C."/>
            <person name="Hall O."/>
            <person name="Minx P."/>
            <person name="Tomlinson C."/>
            <person name="Mitreva M."/>
            <person name="Hou S."/>
            <person name="Chen J."/>
            <person name="Wollam A."/>
            <person name="Pepin K.H."/>
            <person name="Johnson M."/>
            <person name="Bhonagiri V."/>
            <person name="Zhang X."/>
            <person name="Suruliraj S."/>
            <person name="Warren W."/>
            <person name="Chinwalla A."/>
            <person name="Mardis E.R."/>
            <person name="Wilson R.K."/>
        </authorList>
    </citation>
    <scope>NUCLEOTIDE SEQUENCE [LARGE SCALE GENOMIC DNA]</scope>
    <source>
        <strain evidence="11 12">YIT 12067</strain>
    </source>
</reference>
<dbReference type="InterPro" id="IPR007387">
    <property type="entry name" value="TRAP_DctQ"/>
</dbReference>
<accession>E8LC63</accession>
<dbReference type="Proteomes" id="UP000004923">
    <property type="component" value="Unassembled WGS sequence"/>
</dbReference>
<evidence type="ECO:0000313" key="12">
    <source>
        <dbReference type="Proteomes" id="UP000004923"/>
    </source>
</evidence>
<dbReference type="Pfam" id="PF04290">
    <property type="entry name" value="DctQ"/>
    <property type="match status" value="1"/>
</dbReference>
<keyword evidence="12" id="KW-1185">Reference proteome</keyword>
<comment type="similarity">
    <text evidence="8">Belongs to the TRAP transporter small permease family.</text>
</comment>
<feature type="transmembrane region" description="Helical" evidence="9">
    <location>
        <begin position="68"/>
        <end position="86"/>
    </location>
</feature>
<proteinExistence type="inferred from homology"/>
<evidence type="ECO:0000256" key="4">
    <source>
        <dbReference type="ARBA" id="ARBA00022519"/>
    </source>
</evidence>
<keyword evidence="2" id="KW-0813">Transport</keyword>
<dbReference type="GO" id="GO:0005886">
    <property type="term" value="C:plasma membrane"/>
    <property type="evidence" value="ECO:0007669"/>
    <property type="project" value="UniProtKB-SubCell"/>
</dbReference>
<keyword evidence="5 9" id="KW-0812">Transmembrane</keyword>
<keyword evidence="3" id="KW-1003">Cell membrane</keyword>
<evidence type="ECO:0000256" key="3">
    <source>
        <dbReference type="ARBA" id="ARBA00022475"/>
    </source>
</evidence>
<evidence type="ECO:0000256" key="5">
    <source>
        <dbReference type="ARBA" id="ARBA00022692"/>
    </source>
</evidence>
<dbReference type="PANTHER" id="PTHR35011">
    <property type="entry name" value="2,3-DIKETO-L-GULONATE TRAP TRANSPORTER SMALL PERMEASE PROTEIN YIAM"/>
    <property type="match status" value="1"/>
</dbReference>
<dbReference type="PANTHER" id="PTHR35011:SF4">
    <property type="entry name" value="SLL1102 PROTEIN"/>
    <property type="match status" value="1"/>
</dbReference>
<evidence type="ECO:0000256" key="1">
    <source>
        <dbReference type="ARBA" id="ARBA00004429"/>
    </source>
</evidence>
<feature type="transmembrane region" description="Helical" evidence="9">
    <location>
        <begin position="35"/>
        <end position="56"/>
    </location>
</feature>
<feature type="domain" description="Tripartite ATP-independent periplasmic transporters DctQ component" evidence="10">
    <location>
        <begin position="45"/>
        <end position="173"/>
    </location>
</feature>
<dbReference type="HOGENOM" id="CLU_086356_9_0_9"/>
<protein>
    <submittedName>
        <fullName evidence="11">TRAP transporter, DctQ-like membrane protein</fullName>
    </submittedName>
</protein>
<keyword evidence="7 9" id="KW-0472">Membrane</keyword>
<gene>
    <name evidence="11" type="ORF">HMPREF9443_00429</name>
</gene>
<feature type="transmembrane region" description="Helical" evidence="9">
    <location>
        <begin position="107"/>
        <end position="132"/>
    </location>
</feature>
<evidence type="ECO:0000256" key="8">
    <source>
        <dbReference type="ARBA" id="ARBA00038436"/>
    </source>
</evidence>
<dbReference type="EMBL" id="AEVN01000015">
    <property type="protein sequence ID" value="EFY05567.1"/>
    <property type="molecule type" value="Genomic_DNA"/>
</dbReference>
<evidence type="ECO:0000313" key="11">
    <source>
        <dbReference type="EMBL" id="EFY05567.1"/>
    </source>
</evidence>
<evidence type="ECO:0000256" key="6">
    <source>
        <dbReference type="ARBA" id="ARBA00022989"/>
    </source>
</evidence>
<evidence type="ECO:0000256" key="2">
    <source>
        <dbReference type="ARBA" id="ARBA00022448"/>
    </source>
</evidence>
<dbReference type="InterPro" id="IPR055348">
    <property type="entry name" value="DctQ"/>
</dbReference>
<feature type="transmembrane region" description="Helical" evidence="9">
    <location>
        <begin position="138"/>
        <end position="160"/>
    </location>
</feature>
<sequence length="180" mass="19891">MRRDSSFLCISITIKNGGKILGKNLSFVLNNLEDLVAAFFISITTILVVINIVLRYVFNSGLVWSEEVATGCFVWSVFIGAVAVFKHRGHVGVDIIVKRMPQGMQKAIGLITDVILVALNGYMSYLSIIYISKSYTKMTPVLGISSVYISSSVLIAFVLMTMYSIKFVWQDVTGSGKEEK</sequence>
<name>E8LC63_9FIRM</name>
<evidence type="ECO:0000256" key="9">
    <source>
        <dbReference type="SAM" id="Phobius"/>
    </source>
</evidence>
<dbReference type="eggNOG" id="COG3090">
    <property type="taxonomic scope" value="Bacteria"/>
</dbReference>
<comment type="caution">
    <text evidence="11">The sequence shown here is derived from an EMBL/GenBank/DDBJ whole genome shotgun (WGS) entry which is preliminary data.</text>
</comment>
<evidence type="ECO:0000259" key="10">
    <source>
        <dbReference type="Pfam" id="PF04290"/>
    </source>
</evidence>
<evidence type="ECO:0000256" key="7">
    <source>
        <dbReference type="ARBA" id="ARBA00023136"/>
    </source>
</evidence>
<comment type="subcellular location">
    <subcellularLocation>
        <location evidence="1">Cell inner membrane</location>
        <topology evidence="1">Multi-pass membrane protein</topology>
    </subcellularLocation>
</comment>
<keyword evidence="4" id="KW-0997">Cell inner membrane</keyword>
<dbReference type="OrthoDB" id="9815614at2"/>
<keyword evidence="6 9" id="KW-1133">Transmembrane helix</keyword>
<organism evidence="11 12">
    <name type="scientific">Phascolarctobacterium succinatutens YIT 12067</name>
    <dbReference type="NCBI Taxonomy" id="626939"/>
    <lineage>
        <taxon>Bacteria</taxon>
        <taxon>Bacillati</taxon>
        <taxon>Bacillota</taxon>
        <taxon>Negativicutes</taxon>
        <taxon>Acidaminococcales</taxon>
        <taxon>Acidaminococcaceae</taxon>
        <taxon>Phascolarctobacterium</taxon>
    </lineage>
</organism>
<dbReference type="AlphaFoldDB" id="E8LC63"/>